<organism evidence="2 3">
    <name type="scientific">Lentibacter algarum</name>
    <dbReference type="NCBI Taxonomy" id="576131"/>
    <lineage>
        <taxon>Bacteria</taxon>
        <taxon>Pseudomonadati</taxon>
        <taxon>Pseudomonadota</taxon>
        <taxon>Alphaproteobacteria</taxon>
        <taxon>Rhodobacterales</taxon>
        <taxon>Roseobacteraceae</taxon>
        <taxon>Lentibacter</taxon>
    </lineage>
</organism>
<sequence>MQVAKWGNSLAIRLPTRLVRELGLKEGDDVDVHSDAQGLAIARHQRSEEVLASLRQFRGRLSQNQRLSRDAAHER</sequence>
<dbReference type="InterPro" id="IPR007159">
    <property type="entry name" value="SpoVT-AbrB_dom"/>
</dbReference>
<dbReference type="EMBL" id="FNPR01000001">
    <property type="protein sequence ID" value="SDY30138.1"/>
    <property type="molecule type" value="Genomic_DNA"/>
</dbReference>
<feature type="domain" description="SpoVT-AbrB" evidence="1">
    <location>
        <begin position="4"/>
        <end position="49"/>
    </location>
</feature>
<dbReference type="SUPFAM" id="SSF89447">
    <property type="entry name" value="AbrB/MazE/MraZ-like"/>
    <property type="match status" value="1"/>
</dbReference>
<reference evidence="2 3" key="1">
    <citation type="submission" date="2016-10" db="EMBL/GenBank/DDBJ databases">
        <authorList>
            <person name="de Groot N.N."/>
        </authorList>
    </citation>
    <scope>NUCLEOTIDE SEQUENCE [LARGE SCALE GENOMIC DNA]</scope>
    <source>
        <strain evidence="2 3">DSM 24677</strain>
    </source>
</reference>
<dbReference type="GO" id="GO:0003677">
    <property type="term" value="F:DNA binding"/>
    <property type="evidence" value="ECO:0007669"/>
    <property type="project" value="InterPro"/>
</dbReference>
<gene>
    <name evidence="2" type="ORF">SAMN05444486_1011225</name>
</gene>
<dbReference type="Pfam" id="PF04014">
    <property type="entry name" value="MazE_antitoxin"/>
    <property type="match status" value="1"/>
</dbReference>
<dbReference type="PANTHER" id="PTHR40516">
    <property type="entry name" value="ANTITOXIN CHPS-RELATED"/>
    <property type="match status" value="1"/>
</dbReference>
<evidence type="ECO:0000313" key="2">
    <source>
        <dbReference type="EMBL" id="SDY30138.1"/>
    </source>
</evidence>
<evidence type="ECO:0000259" key="1">
    <source>
        <dbReference type="SMART" id="SM00966"/>
    </source>
</evidence>
<dbReference type="STRING" id="576131.SAMN05444486_1011225"/>
<dbReference type="InterPro" id="IPR039052">
    <property type="entry name" value="Antitox_PemI-like"/>
</dbReference>
<dbReference type="PANTHER" id="PTHR40516:SF1">
    <property type="entry name" value="ANTITOXIN CHPS-RELATED"/>
    <property type="match status" value="1"/>
</dbReference>
<dbReference type="Proteomes" id="UP000199026">
    <property type="component" value="Unassembled WGS sequence"/>
</dbReference>
<dbReference type="InterPro" id="IPR037914">
    <property type="entry name" value="SpoVT-AbrB_sf"/>
</dbReference>
<evidence type="ECO:0000313" key="3">
    <source>
        <dbReference type="Proteomes" id="UP000199026"/>
    </source>
</evidence>
<dbReference type="AlphaFoldDB" id="A0A1H3ISM8"/>
<dbReference type="GO" id="GO:0097351">
    <property type="term" value="F:toxin sequestering activity"/>
    <property type="evidence" value="ECO:0007669"/>
    <property type="project" value="InterPro"/>
</dbReference>
<dbReference type="Gene3D" id="2.10.260.10">
    <property type="match status" value="1"/>
</dbReference>
<dbReference type="GeneID" id="78124001"/>
<name>A0A1H3ISM8_9RHOB</name>
<proteinExistence type="predicted"/>
<dbReference type="OrthoDB" id="9795766at2"/>
<keyword evidence="3" id="KW-1185">Reference proteome</keyword>
<dbReference type="SMART" id="SM00966">
    <property type="entry name" value="SpoVT_AbrB"/>
    <property type="match status" value="1"/>
</dbReference>
<dbReference type="RefSeq" id="WP_089888651.1">
    <property type="nucleotide sequence ID" value="NZ_FNPR01000001.1"/>
</dbReference>
<accession>A0A1H3ISM8</accession>
<protein>
    <submittedName>
        <fullName evidence="2">Antitoxin MazE</fullName>
    </submittedName>
</protein>